<dbReference type="InterPro" id="IPR016181">
    <property type="entry name" value="Acyl_CoA_acyltransferase"/>
</dbReference>
<feature type="compositionally biased region" description="Basic residues" evidence="1">
    <location>
        <begin position="141"/>
        <end position="155"/>
    </location>
</feature>
<dbReference type="EMBL" id="JAKWBI020000249">
    <property type="protein sequence ID" value="KAJ2897975.1"/>
    <property type="molecule type" value="Genomic_DNA"/>
</dbReference>
<dbReference type="InterPro" id="IPR000182">
    <property type="entry name" value="GNAT_dom"/>
</dbReference>
<evidence type="ECO:0000256" key="1">
    <source>
        <dbReference type="SAM" id="MobiDB-lite"/>
    </source>
</evidence>
<keyword evidence="4" id="KW-1185">Reference proteome</keyword>
<dbReference type="CDD" id="cd04301">
    <property type="entry name" value="NAT_SF"/>
    <property type="match status" value="1"/>
</dbReference>
<feature type="region of interest" description="Disordered" evidence="1">
    <location>
        <begin position="1"/>
        <end position="78"/>
    </location>
</feature>
<dbReference type="Gene3D" id="3.40.630.30">
    <property type="match status" value="1"/>
</dbReference>
<reference evidence="3" key="1">
    <citation type="submission" date="2022-07" db="EMBL/GenBank/DDBJ databases">
        <title>Draft genome sequence of Zalerion maritima ATCC 34329, a (micro)plastics degrading marine fungus.</title>
        <authorList>
            <person name="Paco A."/>
            <person name="Goncalves M.F.M."/>
            <person name="Rocha-Santos T.A.P."/>
            <person name="Alves A."/>
        </authorList>
    </citation>
    <scope>NUCLEOTIDE SEQUENCE</scope>
    <source>
        <strain evidence="3">ATCC 34329</strain>
    </source>
</reference>
<evidence type="ECO:0000313" key="4">
    <source>
        <dbReference type="Proteomes" id="UP001201980"/>
    </source>
</evidence>
<feature type="region of interest" description="Disordered" evidence="1">
    <location>
        <begin position="183"/>
        <end position="222"/>
    </location>
</feature>
<feature type="region of interest" description="Disordered" evidence="1">
    <location>
        <begin position="123"/>
        <end position="165"/>
    </location>
</feature>
<comment type="caution">
    <text evidence="3">The sequence shown here is derived from an EMBL/GenBank/DDBJ whole genome shotgun (WGS) entry which is preliminary data.</text>
</comment>
<dbReference type="AlphaFoldDB" id="A0AAD5RMJ4"/>
<evidence type="ECO:0000313" key="3">
    <source>
        <dbReference type="EMBL" id="KAJ2897975.1"/>
    </source>
</evidence>
<dbReference type="Proteomes" id="UP001201980">
    <property type="component" value="Unassembled WGS sequence"/>
</dbReference>
<organism evidence="3 4">
    <name type="scientific">Zalerion maritima</name>
    <dbReference type="NCBI Taxonomy" id="339359"/>
    <lineage>
        <taxon>Eukaryota</taxon>
        <taxon>Fungi</taxon>
        <taxon>Dikarya</taxon>
        <taxon>Ascomycota</taxon>
        <taxon>Pezizomycotina</taxon>
        <taxon>Sordariomycetes</taxon>
        <taxon>Lulworthiomycetidae</taxon>
        <taxon>Lulworthiales</taxon>
        <taxon>Lulworthiaceae</taxon>
        <taxon>Zalerion</taxon>
    </lineage>
</organism>
<protein>
    <submittedName>
        <fullName evidence="3">Acyl-n-acyltransferase</fullName>
    </submittedName>
</protein>
<feature type="domain" description="N-acetyltransferase" evidence="2">
    <location>
        <begin position="375"/>
        <end position="524"/>
    </location>
</feature>
<sequence>MAFAGRQTYVDEAATGSAWGSHFTQPENTQRSSSKKGHPSKLAEPGLRGSRLGAQGQDESKRDGIDEDPPTDPKQSTRFRMAFDAINNTWVTMDQATQCRTQMRLDDNVSTRRGSIALVNGTNTSTEYKQEESKEKEKVRSGRTRTLKQAPHKRSVGSEWPSTCNQPNTTKTAWCDDVSHPSIENSTNRCRKPLWPSRTPSQIFPADTSDSPPGGSGDSEGYRAIHNWRTLTVGDLPQVTSTNLKDNCRCDIDTSTGRLRDPILYPDTHINPSDNYTECLLARRQNWTANAIVAKETRLKKAKDKGDGREMEAIQAEWPSYSNASVVVGSSPESNVLDGQEEPRETFHLRPANISDMEEVADLYNWEVKHGTSAMDIRQVKVNIFRSMFNSCQRSHLPFIIAAEERGVPVGDNVPLDQNVLGVAVFMPYMTGLSGGWQNGSARTSVKLYVLVDPEYRRQGIGGALLDKALDFLSTKYYGRTVQEWVNVKGEDDTYTQSVLNIYGEVLVKDENDDQHQWMKQFLGGRLFDQVGFLKNSHKATKGEGDSDESGLLSQAMFCHCSRDEEDVKRV</sequence>
<accession>A0AAD5RMJ4</accession>
<dbReference type="SUPFAM" id="SSF55729">
    <property type="entry name" value="Acyl-CoA N-acyltransferases (Nat)"/>
    <property type="match status" value="1"/>
</dbReference>
<feature type="compositionally biased region" description="Basic and acidic residues" evidence="1">
    <location>
        <begin position="128"/>
        <end position="140"/>
    </location>
</feature>
<dbReference type="Pfam" id="PF00583">
    <property type="entry name" value="Acetyltransf_1"/>
    <property type="match status" value="1"/>
</dbReference>
<dbReference type="GO" id="GO:0016747">
    <property type="term" value="F:acyltransferase activity, transferring groups other than amino-acyl groups"/>
    <property type="evidence" value="ECO:0007669"/>
    <property type="project" value="InterPro"/>
</dbReference>
<name>A0AAD5RMJ4_9PEZI</name>
<evidence type="ECO:0000259" key="2">
    <source>
        <dbReference type="PROSITE" id="PS51186"/>
    </source>
</evidence>
<proteinExistence type="predicted"/>
<feature type="compositionally biased region" description="Polar residues" evidence="1">
    <location>
        <begin position="22"/>
        <end position="32"/>
    </location>
</feature>
<dbReference type="PROSITE" id="PS51186">
    <property type="entry name" value="GNAT"/>
    <property type="match status" value="1"/>
</dbReference>
<gene>
    <name evidence="3" type="ORF">MKZ38_004243</name>
</gene>